<organism evidence="7 8">
    <name type="scientific">Salibaculum griseiflavum</name>
    <dbReference type="NCBI Taxonomy" id="1914409"/>
    <lineage>
        <taxon>Bacteria</taxon>
        <taxon>Pseudomonadati</taxon>
        <taxon>Pseudomonadota</taxon>
        <taxon>Alphaproteobacteria</taxon>
        <taxon>Rhodobacterales</taxon>
        <taxon>Roseobacteraceae</taxon>
        <taxon>Salibaculum</taxon>
    </lineage>
</organism>
<evidence type="ECO:0000313" key="8">
    <source>
        <dbReference type="Proteomes" id="UP000245293"/>
    </source>
</evidence>
<dbReference type="EMBL" id="QETF01000005">
    <property type="protein sequence ID" value="PWG17468.1"/>
    <property type="molecule type" value="Genomic_DNA"/>
</dbReference>
<feature type="transmembrane region" description="Helical" evidence="5">
    <location>
        <begin position="7"/>
        <end position="30"/>
    </location>
</feature>
<dbReference type="PANTHER" id="PTHR43317:SF1">
    <property type="entry name" value="THERMOSPERMINE SYNTHASE ACAULIS5"/>
    <property type="match status" value="1"/>
</dbReference>
<reference evidence="8" key="1">
    <citation type="submission" date="2018-05" db="EMBL/GenBank/DDBJ databases">
        <authorList>
            <person name="Du Z."/>
            <person name="Wang X."/>
        </authorList>
    </citation>
    <scope>NUCLEOTIDE SEQUENCE [LARGE SCALE GENOMIC DNA]</scope>
    <source>
        <strain evidence="8">WDS4C29</strain>
    </source>
</reference>
<feature type="transmembrane region" description="Helical" evidence="5">
    <location>
        <begin position="178"/>
        <end position="196"/>
    </location>
</feature>
<accession>A0A2V1P6Q6</accession>
<dbReference type="GO" id="GO:0010487">
    <property type="term" value="F:thermospermine synthase activity"/>
    <property type="evidence" value="ECO:0007669"/>
    <property type="project" value="TreeGrafter"/>
</dbReference>
<dbReference type="Proteomes" id="UP000245293">
    <property type="component" value="Unassembled WGS sequence"/>
</dbReference>
<proteinExistence type="inferred from homology"/>
<evidence type="ECO:0000256" key="4">
    <source>
        <dbReference type="PROSITE-ProRule" id="PRU00354"/>
    </source>
</evidence>
<dbReference type="InterPro" id="IPR036259">
    <property type="entry name" value="MFS_trans_sf"/>
</dbReference>
<dbReference type="PANTHER" id="PTHR43317">
    <property type="entry name" value="THERMOSPERMINE SYNTHASE ACAULIS5"/>
    <property type="match status" value="1"/>
</dbReference>
<comment type="caution">
    <text evidence="7">The sequence shown here is derived from an EMBL/GenBank/DDBJ whole genome shotgun (WGS) entry which is preliminary data.</text>
</comment>
<keyword evidence="5" id="KW-0812">Transmembrane</keyword>
<dbReference type="SUPFAM" id="SSF53335">
    <property type="entry name" value="S-adenosyl-L-methionine-dependent methyltransferases"/>
    <property type="match status" value="1"/>
</dbReference>
<dbReference type="CDD" id="cd02440">
    <property type="entry name" value="AdoMet_MTases"/>
    <property type="match status" value="1"/>
</dbReference>
<dbReference type="OrthoDB" id="8221452at2"/>
<evidence type="ECO:0000256" key="2">
    <source>
        <dbReference type="ARBA" id="ARBA00022679"/>
    </source>
</evidence>
<dbReference type="Pfam" id="PF01564">
    <property type="entry name" value="Spermine_synth"/>
    <property type="match status" value="1"/>
</dbReference>
<feature type="transmembrane region" description="Helical" evidence="5">
    <location>
        <begin position="149"/>
        <end position="172"/>
    </location>
</feature>
<evidence type="ECO:0000259" key="6">
    <source>
        <dbReference type="PROSITE" id="PS51006"/>
    </source>
</evidence>
<dbReference type="RefSeq" id="WP_109387922.1">
    <property type="nucleotide sequence ID" value="NZ_QETF01000005.1"/>
</dbReference>
<dbReference type="Gene3D" id="3.40.50.150">
    <property type="entry name" value="Vaccinia Virus protein VP39"/>
    <property type="match status" value="1"/>
</dbReference>
<dbReference type="PROSITE" id="PS51006">
    <property type="entry name" value="PABS_2"/>
    <property type="match status" value="1"/>
</dbReference>
<dbReference type="InterPro" id="IPR030374">
    <property type="entry name" value="PABS"/>
</dbReference>
<sequence>MEIRGHMPLWVLVAIQVVVSAASLVVEIVAGRMLAPYVGMSLYTWTAIIAVVLAGFSAGHWWGGRIAGRADALRYTGWTLIGAALTTALAVSLLRWIAGPVMSSVDHPVWAIVVLCGAVFFLPSLFAGVPAPVLAQIGVETGRDSGKALGALFAAGAIGAIAGTLLAGFVFISWLGSALTLAVVTAVYVLSALLCLGWGKARLGLAALASVLALGLAGWAVAAPSPCDVESDYFCIRSVDMSADPDQPVQMMVLDHLVHGMSAQDAPQVMFTDHAAMLDGLSRIRATTRDYSSFLIGGGTYSMPRAIAARGGGPVTVAEIDPEVTRIAARDFWFDPETAEILHMDARVALAKRPERYDVIVGDAFTDIAVPAHLITREFYELVQSRLTPGGSYLMNVIDFEDRLEVLGAVVRTLQEVFPVVEIWTEAAQPAPGQRMVFVIAAGSDPTPLPGFQTRSPDPISFAALSDEMVAQITGADDLILTDDFAPIDRLMGATD</sequence>
<protein>
    <submittedName>
        <fullName evidence="7">Spermidine synthase</fullName>
    </submittedName>
</protein>
<name>A0A2V1P6Q6_9RHOB</name>
<dbReference type="AlphaFoldDB" id="A0A2V1P6Q6"/>
<gene>
    <name evidence="7" type="ORF">DFK10_06800</name>
</gene>
<feature type="transmembrane region" description="Helical" evidence="5">
    <location>
        <begin position="75"/>
        <end position="97"/>
    </location>
</feature>
<feature type="transmembrane region" description="Helical" evidence="5">
    <location>
        <begin position="109"/>
        <end position="137"/>
    </location>
</feature>
<evidence type="ECO:0000256" key="1">
    <source>
        <dbReference type="ARBA" id="ARBA00007867"/>
    </source>
</evidence>
<comment type="similarity">
    <text evidence="1">Belongs to the spermidine/spermine synthase family.</text>
</comment>
<dbReference type="GO" id="GO:0006596">
    <property type="term" value="P:polyamine biosynthetic process"/>
    <property type="evidence" value="ECO:0007669"/>
    <property type="project" value="UniProtKB-UniRule"/>
</dbReference>
<feature type="active site" description="Proton acceptor" evidence="4">
    <location>
        <position position="363"/>
    </location>
</feature>
<evidence type="ECO:0000313" key="7">
    <source>
        <dbReference type="EMBL" id="PWG17468.1"/>
    </source>
</evidence>
<keyword evidence="5" id="KW-1133">Transmembrane helix</keyword>
<keyword evidence="3 4" id="KW-0620">Polyamine biosynthesis</keyword>
<dbReference type="NCBIfam" id="NF037959">
    <property type="entry name" value="MFS_SpdSyn"/>
    <property type="match status" value="1"/>
</dbReference>
<keyword evidence="5" id="KW-0472">Membrane</keyword>
<dbReference type="InterPro" id="IPR029063">
    <property type="entry name" value="SAM-dependent_MTases_sf"/>
</dbReference>
<feature type="domain" description="PABS" evidence="6">
    <location>
        <begin position="315"/>
        <end position="445"/>
    </location>
</feature>
<keyword evidence="2 4" id="KW-0808">Transferase</keyword>
<evidence type="ECO:0000256" key="3">
    <source>
        <dbReference type="ARBA" id="ARBA00023115"/>
    </source>
</evidence>
<dbReference type="SUPFAM" id="SSF103473">
    <property type="entry name" value="MFS general substrate transporter"/>
    <property type="match status" value="1"/>
</dbReference>
<feature type="transmembrane region" description="Helical" evidence="5">
    <location>
        <begin position="42"/>
        <end position="63"/>
    </location>
</feature>
<evidence type="ECO:0000256" key="5">
    <source>
        <dbReference type="SAM" id="Phobius"/>
    </source>
</evidence>
<keyword evidence="8" id="KW-1185">Reference proteome</keyword>
<feature type="transmembrane region" description="Helical" evidence="5">
    <location>
        <begin position="203"/>
        <end position="222"/>
    </location>
</feature>